<dbReference type="Pfam" id="PF13472">
    <property type="entry name" value="Lipase_GDSL_2"/>
    <property type="match status" value="2"/>
</dbReference>
<evidence type="ECO:0000313" key="2">
    <source>
        <dbReference type="EMBL" id="QDS98201.1"/>
    </source>
</evidence>
<feature type="domain" description="SGNH hydrolase-type esterase" evidence="1">
    <location>
        <begin position="32"/>
        <end position="213"/>
    </location>
</feature>
<dbReference type="InterPro" id="IPR036514">
    <property type="entry name" value="SGNH_hydro_sf"/>
</dbReference>
<dbReference type="InterPro" id="IPR029058">
    <property type="entry name" value="AB_hydrolase_fold"/>
</dbReference>
<feature type="domain" description="SGNH hydrolase-type esterase" evidence="1">
    <location>
        <begin position="531"/>
        <end position="703"/>
    </location>
</feature>
<proteinExistence type="predicted"/>
<dbReference type="AlphaFoldDB" id="A0A517MTI7"/>
<gene>
    <name evidence="2" type="primary">axeA1_2</name>
    <name evidence="2" type="ORF">HG15A2_14740</name>
</gene>
<reference evidence="2 3" key="1">
    <citation type="submission" date="2019-02" db="EMBL/GenBank/DDBJ databases">
        <title>Deep-cultivation of Planctomycetes and their phenomic and genomic characterization uncovers novel biology.</title>
        <authorList>
            <person name="Wiegand S."/>
            <person name="Jogler M."/>
            <person name="Boedeker C."/>
            <person name="Pinto D."/>
            <person name="Vollmers J."/>
            <person name="Rivas-Marin E."/>
            <person name="Kohn T."/>
            <person name="Peeters S.H."/>
            <person name="Heuer A."/>
            <person name="Rast P."/>
            <person name="Oberbeckmann S."/>
            <person name="Bunk B."/>
            <person name="Jeske O."/>
            <person name="Meyerdierks A."/>
            <person name="Storesund J.E."/>
            <person name="Kallscheuer N."/>
            <person name="Luecker S."/>
            <person name="Lage O.M."/>
            <person name="Pohl T."/>
            <person name="Merkel B.J."/>
            <person name="Hornburger P."/>
            <person name="Mueller R.-W."/>
            <person name="Bruemmer F."/>
            <person name="Labrenz M."/>
            <person name="Spormann A.M."/>
            <person name="Op den Camp H."/>
            <person name="Overmann J."/>
            <person name="Amann R."/>
            <person name="Jetten M.S.M."/>
            <person name="Mascher T."/>
            <person name="Medema M.H."/>
            <person name="Devos D.P."/>
            <person name="Kaster A.-K."/>
            <person name="Ovreas L."/>
            <person name="Rohde M."/>
            <person name="Galperin M.Y."/>
            <person name="Jogler C."/>
        </authorList>
    </citation>
    <scope>NUCLEOTIDE SEQUENCE [LARGE SCALE GENOMIC DNA]</scope>
    <source>
        <strain evidence="2 3">HG15A2</strain>
    </source>
</reference>
<evidence type="ECO:0000259" key="1">
    <source>
        <dbReference type="Pfam" id="PF13472"/>
    </source>
</evidence>
<dbReference type="SUPFAM" id="SSF52266">
    <property type="entry name" value="SGNH hydrolase"/>
    <property type="match status" value="2"/>
</dbReference>
<dbReference type="EC" id="3.1.1.72" evidence="2"/>
<dbReference type="Gene3D" id="3.40.50.1110">
    <property type="entry name" value="SGNH hydrolase"/>
    <property type="match status" value="2"/>
</dbReference>
<dbReference type="InterPro" id="IPR051532">
    <property type="entry name" value="Ester_Hydrolysis_Enzymes"/>
</dbReference>
<dbReference type="Gene3D" id="3.40.50.1820">
    <property type="entry name" value="alpha/beta hydrolase"/>
    <property type="match status" value="1"/>
</dbReference>
<evidence type="ECO:0000313" key="3">
    <source>
        <dbReference type="Proteomes" id="UP000319852"/>
    </source>
</evidence>
<sequence length="715" mass="79632">MQILIRATVLSTFFLLSTSGLIGAAEPIRLAVIGDSLTADAAAKPNDLNVYSALLAQFLAPEYETRNFARSSVGVLEKAELPYISTPEYQAALSWAPDVIVIMLGTSDSISEPRDNWQHHGDLEGDVLRLIQSFRANNAQVKVHLLGPPPVFPDNMEDNETIERLKVRAARIKEIAAVYRQLALQEPQVFYHDLSRSFSSTIDGVHPDNFGHESLAHEIHDRLVIAYEESCGLEAKLASLNLSVREDHWHGFRRFTFALGKATCHLVSPHQVAKNRQWILRARFFGHEPELDLSLLDRGFHVAYCDVANLYGSEEAIARWDKFYALATNELSLSHKPILEGMSRGGLPIFLWASRNPEKVSAIYGDNPVCNSLSWPGGQNGTRSSENWEQLLEAYGVVEDQAEKLPQPRHAEILEPIAKAKVPIALVLGMADTTVPPSDNALPLAREYRKLGGRVKIWRKPGSGHHPHGLHPPDSLRRYLMRTVCLMENPAVESVPSVEYRAGAGWGSDWQTAFRYLKRVAAAKPDSKVVLLGDSITQGLTGHNLRMAQPDGPRAVDRYLGNQQALCLGLSGDRTEHILWRLQNGQLAELTPDFVVLMIGVNNINSARHTGEETAEGTIEIVRWLRDHKPNSKIILCGCFPTGKTPSDPLREEVDDLHRIIARLSSDPSVQYLDLRSHFLNGDGTLNQNMSEDAVHITRSGQETWMKELEGVLKR</sequence>
<accession>A0A517MTI7</accession>
<keyword evidence="2" id="KW-0378">Hydrolase</keyword>
<name>A0A517MTI7_9BACT</name>
<dbReference type="EMBL" id="CP036263">
    <property type="protein sequence ID" value="QDS98201.1"/>
    <property type="molecule type" value="Genomic_DNA"/>
</dbReference>
<protein>
    <submittedName>
        <fullName evidence="2">Acetylxylan esterase</fullName>
        <ecNumber evidence="2">3.1.1.72</ecNumber>
    </submittedName>
</protein>
<organism evidence="2 3">
    <name type="scientific">Adhaeretor mobilis</name>
    <dbReference type="NCBI Taxonomy" id="1930276"/>
    <lineage>
        <taxon>Bacteria</taxon>
        <taxon>Pseudomonadati</taxon>
        <taxon>Planctomycetota</taxon>
        <taxon>Planctomycetia</taxon>
        <taxon>Pirellulales</taxon>
        <taxon>Lacipirellulaceae</taxon>
        <taxon>Adhaeretor</taxon>
    </lineage>
</organism>
<dbReference type="KEGG" id="amob:HG15A2_14740"/>
<dbReference type="PANTHER" id="PTHR30383">
    <property type="entry name" value="THIOESTERASE 1/PROTEASE 1/LYSOPHOSPHOLIPASE L1"/>
    <property type="match status" value="1"/>
</dbReference>
<dbReference type="InterPro" id="IPR013830">
    <property type="entry name" value="SGNH_hydro"/>
</dbReference>
<dbReference type="GO" id="GO:0046555">
    <property type="term" value="F:acetylxylan esterase activity"/>
    <property type="evidence" value="ECO:0007669"/>
    <property type="project" value="UniProtKB-EC"/>
</dbReference>
<dbReference type="SUPFAM" id="SSF53474">
    <property type="entry name" value="alpha/beta-Hydrolases"/>
    <property type="match status" value="1"/>
</dbReference>
<dbReference type="RefSeq" id="WP_218932377.1">
    <property type="nucleotide sequence ID" value="NZ_CP036263.1"/>
</dbReference>
<keyword evidence="3" id="KW-1185">Reference proteome</keyword>
<dbReference type="Proteomes" id="UP000319852">
    <property type="component" value="Chromosome"/>
</dbReference>